<dbReference type="SMART" id="SM00244">
    <property type="entry name" value="PHB"/>
    <property type="match status" value="1"/>
</dbReference>
<dbReference type="PANTHER" id="PTHR43327">
    <property type="entry name" value="STOMATIN-LIKE PROTEIN 2, MITOCHONDRIAL"/>
    <property type="match status" value="1"/>
</dbReference>
<dbReference type="EMBL" id="FNXT01000579">
    <property type="protein sequence ID" value="SZX65244.1"/>
    <property type="molecule type" value="Genomic_DNA"/>
</dbReference>
<dbReference type="STRING" id="3088.A0A383VKN5"/>
<dbReference type="InterPro" id="IPR050710">
    <property type="entry name" value="Band7/mec-2_domain"/>
</dbReference>
<evidence type="ECO:0000313" key="3">
    <source>
        <dbReference type="Proteomes" id="UP000256970"/>
    </source>
</evidence>
<dbReference type="Proteomes" id="UP000256970">
    <property type="component" value="Unassembled WGS sequence"/>
</dbReference>
<name>A0A383VKN5_TETOB</name>
<reference evidence="2 3" key="1">
    <citation type="submission" date="2016-10" db="EMBL/GenBank/DDBJ databases">
        <authorList>
            <person name="Cai Z."/>
        </authorList>
    </citation>
    <scope>NUCLEOTIDE SEQUENCE [LARGE SCALE GENOMIC DNA]</scope>
</reference>
<proteinExistence type="predicted"/>
<evidence type="ECO:0000259" key="1">
    <source>
        <dbReference type="SMART" id="SM00244"/>
    </source>
</evidence>
<dbReference type="InterPro" id="IPR036013">
    <property type="entry name" value="Band_7/SPFH_dom_sf"/>
</dbReference>
<dbReference type="PANTHER" id="PTHR43327:SF10">
    <property type="entry name" value="STOMATIN-LIKE PROTEIN 2, MITOCHONDRIAL"/>
    <property type="match status" value="1"/>
</dbReference>
<accession>A0A383VKN5</accession>
<dbReference type="InterPro" id="IPR001107">
    <property type="entry name" value="Band_7"/>
</dbReference>
<dbReference type="Pfam" id="PF01145">
    <property type="entry name" value="Band_7"/>
    <property type="match status" value="1"/>
</dbReference>
<protein>
    <recommendedName>
        <fullName evidence="1">Band 7 domain-containing protein</fullName>
    </recommendedName>
</protein>
<gene>
    <name evidence="2" type="ORF">BQ4739_LOCUS5689</name>
</gene>
<dbReference type="CDD" id="cd03407">
    <property type="entry name" value="SPFH_like_u4"/>
    <property type="match status" value="1"/>
</dbReference>
<evidence type="ECO:0000313" key="2">
    <source>
        <dbReference type="EMBL" id="SZX65244.1"/>
    </source>
</evidence>
<feature type="domain" description="Band 7" evidence="1">
    <location>
        <begin position="3"/>
        <end position="163"/>
    </location>
</feature>
<keyword evidence="3" id="KW-1185">Reference proteome</keyword>
<organism evidence="2 3">
    <name type="scientific">Tetradesmus obliquus</name>
    <name type="common">Green alga</name>
    <name type="synonym">Acutodesmus obliquus</name>
    <dbReference type="NCBI Taxonomy" id="3088"/>
    <lineage>
        <taxon>Eukaryota</taxon>
        <taxon>Viridiplantae</taxon>
        <taxon>Chlorophyta</taxon>
        <taxon>core chlorophytes</taxon>
        <taxon>Chlorophyceae</taxon>
        <taxon>CS clade</taxon>
        <taxon>Sphaeropleales</taxon>
        <taxon>Scenedesmaceae</taxon>
        <taxon>Tetradesmus</taxon>
    </lineage>
</organism>
<dbReference type="Gene3D" id="3.30.479.30">
    <property type="entry name" value="Band 7 domain"/>
    <property type="match status" value="1"/>
</dbReference>
<dbReference type="AlphaFoldDB" id="A0A383VKN5"/>
<sequence>MGNLWTCPREETVAVIERFGKYSHIAYPGCNCLNPLCGEGVAGILSLRVQQLEVKCETKTKDNVFVTLVVSVQYQVRRDHTFDAFYKLTNSHSQISSYVFDVVRASVPKMNLDDVFLEKEAIARSIRNELTKSMGTFGFDILQALVNDIAPAAKVKEAMNDINAAQRLRLAAVEKAEASKVKVVKEAEAEAEAKYLQGAGVARQRQAIVAGLQQSVRDFKESVTGVAAHDVLELMLVTQYFDMLREVGANAKTNTVFTPGPSVGEGGACGSAAEMLGDMRRSMLEAGCVQSMSRA</sequence>
<dbReference type="SUPFAM" id="SSF117892">
    <property type="entry name" value="Band 7/SPFH domain"/>
    <property type="match status" value="1"/>
</dbReference>